<dbReference type="PANTHER" id="PTHR43177">
    <property type="entry name" value="PROTEIN NRFC"/>
    <property type="match status" value="1"/>
</dbReference>
<dbReference type="Proteomes" id="UP000177583">
    <property type="component" value="Unassembled WGS sequence"/>
</dbReference>
<feature type="domain" description="4Fe-4S ferredoxin-type" evidence="5">
    <location>
        <begin position="84"/>
        <end position="113"/>
    </location>
</feature>
<dbReference type="GO" id="GO:0046872">
    <property type="term" value="F:metal ion binding"/>
    <property type="evidence" value="ECO:0007669"/>
    <property type="project" value="UniProtKB-KW"/>
</dbReference>
<keyword evidence="3" id="KW-0408">Iron</keyword>
<dbReference type="GO" id="GO:0051539">
    <property type="term" value="F:4 iron, 4 sulfur cluster binding"/>
    <property type="evidence" value="ECO:0007669"/>
    <property type="project" value="UniProtKB-KW"/>
</dbReference>
<dbReference type="Pfam" id="PF13247">
    <property type="entry name" value="Fer4_11"/>
    <property type="match status" value="1"/>
</dbReference>
<dbReference type="CDD" id="cd10551">
    <property type="entry name" value="PsrB"/>
    <property type="match status" value="1"/>
</dbReference>
<dbReference type="AlphaFoldDB" id="A0A1F6GL58"/>
<keyword evidence="2" id="KW-0479">Metal-binding</keyword>
<proteinExistence type="predicted"/>
<evidence type="ECO:0000256" key="3">
    <source>
        <dbReference type="ARBA" id="ARBA00023004"/>
    </source>
</evidence>
<accession>A0A1F6GL58</accession>
<evidence type="ECO:0000256" key="2">
    <source>
        <dbReference type="ARBA" id="ARBA00022723"/>
    </source>
</evidence>
<dbReference type="Pfam" id="PF12797">
    <property type="entry name" value="Fer4_2"/>
    <property type="match status" value="1"/>
</dbReference>
<evidence type="ECO:0000313" key="6">
    <source>
        <dbReference type="EMBL" id="OGG98854.1"/>
    </source>
</evidence>
<dbReference type="InterPro" id="IPR017900">
    <property type="entry name" value="4Fe4S_Fe_S_CS"/>
</dbReference>
<protein>
    <submittedName>
        <fullName evidence="6">Tetrathionate reductase</fullName>
    </submittedName>
</protein>
<dbReference type="InterPro" id="IPR017896">
    <property type="entry name" value="4Fe4S_Fe-S-bd"/>
</dbReference>
<keyword evidence="1" id="KW-0004">4Fe-4S</keyword>
<dbReference type="PANTHER" id="PTHR43177:SF3">
    <property type="entry name" value="PROTEIN NRFC HOMOLOG"/>
    <property type="match status" value="1"/>
</dbReference>
<feature type="domain" description="4Fe-4S ferredoxin-type" evidence="5">
    <location>
        <begin position="51"/>
        <end position="83"/>
    </location>
</feature>
<evidence type="ECO:0000256" key="1">
    <source>
        <dbReference type="ARBA" id="ARBA00022485"/>
    </source>
</evidence>
<keyword evidence="4" id="KW-0411">Iron-sulfur</keyword>
<dbReference type="EMBL" id="MFNF01000066">
    <property type="protein sequence ID" value="OGG98854.1"/>
    <property type="molecule type" value="Genomic_DNA"/>
</dbReference>
<feature type="domain" description="4Fe-4S ferredoxin-type" evidence="5">
    <location>
        <begin position="7"/>
        <end position="36"/>
    </location>
</feature>
<comment type="caution">
    <text evidence="6">The sequence shown here is derived from an EMBL/GenBank/DDBJ whole genome shotgun (WGS) entry which is preliminary data.</text>
</comment>
<dbReference type="PROSITE" id="PS00198">
    <property type="entry name" value="4FE4S_FER_1"/>
    <property type="match status" value="1"/>
</dbReference>
<evidence type="ECO:0000256" key="4">
    <source>
        <dbReference type="ARBA" id="ARBA00023014"/>
    </source>
</evidence>
<dbReference type="SUPFAM" id="SSF54862">
    <property type="entry name" value="4Fe-4S ferredoxins"/>
    <property type="match status" value="1"/>
</dbReference>
<dbReference type="InterPro" id="IPR050954">
    <property type="entry name" value="ET_IronSulfur_Cluster-Binding"/>
</dbReference>
<reference evidence="6 7" key="1">
    <citation type="journal article" date="2016" name="Nat. Commun.">
        <title>Thousands of microbial genomes shed light on interconnected biogeochemical processes in an aquifer system.</title>
        <authorList>
            <person name="Anantharaman K."/>
            <person name="Brown C.T."/>
            <person name="Hug L.A."/>
            <person name="Sharon I."/>
            <person name="Castelle C.J."/>
            <person name="Probst A.J."/>
            <person name="Thomas B.C."/>
            <person name="Singh A."/>
            <person name="Wilkins M.J."/>
            <person name="Karaoz U."/>
            <person name="Brodie E.L."/>
            <person name="Williams K.H."/>
            <person name="Hubbard S.S."/>
            <person name="Banfield J.F."/>
        </authorList>
    </citation>
    <scope>NUCLEOTIDE SEQUENCE [LARGE SCALE GENOMIC DNA]</scope>
</reference>
<dbReference type="PROSITE" id="PS51379">
    <property type="entry name" value="4FE4S_FER_2"/>
    <property type="match status" value="3"/>
</dbReference>
<sequence>MSRERKYAMIIDTRRCVGCSACVFACKTENQVPEGFCRDWVVSITKGSFPNLSLVNRSERCQHCEDAPCVSNCPTEASHYQGDGTVQIDRDLCTGCKACMAACPYDARYIHPDGFADKCSFCSHRIKAGLATTACTQVCPTSALKLVDLNSNDGQAEALLRGREVKIDKPHAGTKPKLLWLL</sequence>
<evidence type="ECO:0000259" key="5">
    <source>
        <dbReference type="PROSITE" id="PS51379"/>
    </source>
</evidence>
<evidence type="ECO:0000313" key="7">
    <source>
        <dbReference type="Proteomes" id="UP000177583"/>
    </source>
</evidence>
<dbReference type="Gene3D" id="3.30.70.20">
    <property type="match status" value="2"/>
</dbReference>
<gene>
    <name evidence="6" type="ORF">A2557_13190</name>
</gene>
<organism evidence="6 7">
    <name type="scientific">Candidatus Lambdaproteobacteria bacterium RIFOXYD2_FULL_56_26</name>
    <dbReference type="NCBI Taxonomy" id="1817773"/>
    <lineage>
        <taxon>Bacteria</taxon>
        <taxon>Pseudomonadati</taxon>
        <taxon>Pseudomonadota</taxon>
        <taxon>Candidatus Lambdaproteobacteria</taxon>
    </lineage>
</organism>
<name>A0A1F6GL58_9PROT</name>